<dbReference type="Pfam" id="PF03281">
    <property type="entry name" value="Mab-21"/>
    <property type="match status" value="1"/>
</dbReference>
<comment type="caution">
    <text evidence="5">The sequence shown here is derived from an EMBL/GenBank/DDBJ whole genome shotgun (WGS) entry which is preliminary data.</text>
</comment>
<proteinExistence type="inferred from homology"/>
<dbReference type="PANTHER" id="PTHR10656">
    <property type="entry name" value="CELL FATE DETERMINING PROTEIN MAB21-RELATED"/>
    <property type="match status" value="1"/>
</dbReference>
<feature type="domain" description="Mab-21-like nucleotidyltransferase" evidence="3">
    <location>
        <begin position="163"/>
        <end position="282"/>
    </location>
</feature>
<dbReference type="InterPro" id="IPR046903">
    <property type="entry name" value="Mab-21-like_nuc_Trfase"/>
</dbReference>
<protein>
    <submittedName>
        <fullName evidence="5">Uncharacterized protein</fullName>
    </submittedName>
</protein>
<organism evidence="5 6">
    <name type="scientific">Owenia fusiformis</name>
    <name type="common">Polychaete worm</name>
    <dbReference type="NCBI Taxonomy" id="6347"/>
    <lineage>
        <taxon>Eukaryota</taxon>
        <taxon>Metazoa</taxon>
        <taxon>Spiralia</taxon>
        <taxon>Lophotrochozoa</taxon>
        <taxon>Annelida</taxon>
        <taxon>Polychaeta</taxon>
        <taxon>Sedentaria</taxon>
        <taxon>Canalipalpata</taxon>
        <taxon>Sabellida</taxon>
        <taxon>Oweniida</taxon>
        <taxon>Oweniidae</taxon>
        <taxon>Owenia</taxon>
    </lineage>
</organism>
<evidence type="ECO:0000313" key="5">
    <source>
        <dbReference type="EMBL" id="CAH1786135.1"/>
    </source>
</evidence>
<keyword evidence="6" id="KW-1185">Reference proteome</keyword>
<evidence type="ECO:0000259" key="4">
    <source>
        <dbReference type="Pfam" id="PF20266"/>
    </source>
</evidence>
<evidence type="ECO:0000259" key="3">
    <source>
        <dbReference type="Pfam" id="PF03281"/>
    </source>
</evidence>
<comment type="similarity">
    <text evidence="1">Belongs to the mab-21 family.</text>
</comment>
<dbReference type="OrthoDB" id="5982295at2759"/>
<evidence type="ECO:0000256" key="2">
    <source>
        <dbReference type="SAM" id="MobiDB-lite"/>
    </source>
</evidence>
<name>A0A8S4NYB0_OWEFU</name>
<dbReference type="AlphaFoldDB" id="A0A8S4NYB0"/>
<gene>
    <name evidence="5" type="ORF">OFUS_LOCUS12089</name>
</gene>
<dbReference type="InterPro" id="IPR046906">
    <property type="entry name" value="Mab-21_HhH/H2TH-like"/>
</dbReference>
<sequence>MDKTNDDQYEYDGDSMSMYTEDDVKEPSPLSGQRSSITNEAARASEKIPDRPWYMDRKDLTIFCRMISMETGKQLHTKQLRNLETGARVCNKLLTLVQKIEPLFKRYFLNVKNVALEKDADGVNYKQSPWIYQTDIDEIQCRVLMKRDIHRGCFQTVSGLNKDVPPGFAFYQMKNSNTNEEKVAIRNEWRHCIDESDFLSPASMYLWFVDGMAQALKMLQDEDEEMAQIEMFVTFPMVTLKVYDIPPPVDGAQPNDFTDCLPSCTINIFPAIMGTGWPEGVSLHHALPNLNPYLKLGQRCIAEIKEEMADGQPMWFLEARPLTGTTKLEGVKLFSRVLKDLDRSSRLWKFSFTTVMTRLFQNIEEVNELGYCDDVLYIMQAIRRNLNDSAASVLRFDILKTIMLIEHKRQAAKLRTPGDIFIVVLTKLRDMVKSATCPHYLLRNINIFDTVNSQSLQEAFSPIQQMLKDITKRPYKVLKYAGSVKHAIPEVHELRDQTPEPV</sequence>
<reference evidence="5" key="1">
    <citation type="submission" date="2022-03" db="EMBL/GenBank/DDBJ databases">
        <authorList>
            <person name="Martin C."/>
        </authorList>
    </citation>
    <scope>NUCLEOTIDE SEQUENCE</scope>
</reference>
<dbReference type="Pfam" id="PF20266">
    <property type="entry name" value="Mab-21_C"/>
    <property type="match status" value="1"/>
</dbReference>
<feature type="compositionally biased region" description="Polar residues" evidence="2">
    <location>
        <begin position="30"/>
        <end position="39"/>
    </location>
</feature>
<dbReference type="Gene3D" id="1.10.1410.40">
    <property type="match status" value="1"/>
</dbReference>
<evidence type="ECO:0000313" key="6">
    <source>
        <dbReference type="Proteomes" id="UP000749559"/>
    </source>
</evidence>
<feature type="region of interest" description="Disordered" evidence="2">
    <location>
        <begin position="1"/>
        <end position="44"/>
    </location>
</feature>
<dbReference type="EMBL" id="CAIIXF020000006">
    <property type="protein sequence ID" value="CAH1786135.1"/>
    <property type="molecule type" value="Genomic_DNA"/>
</dbReference>
<evidence type="ECO:0000256" key="1">
    <source>
        <dbReference type="ARBA" id="ARBA00008307"/>
    </source>
</evidence>
<dbReference type="Proteomes" id="UP000749559">
    <property type="component" value="Unassembled WGS sequence"/>
</dbReference>
<accession>A0A8S4NYB0</accession>
<feature type="domain" description="Mab-21-like HhH/H2TH-like" evidence="4">
    <location>
        <begin position="374"/>
        <end position="464"/>
    </location>
</feature>
<dbReference type="PANTHER" id="PTHR10656:SF42">
    <property type="entry name" value="CYCLIC GMP-AMP SYNTHASE-LIKE PROTEIN-RELATED"/>
    <property type="match status" value="1"/>
</dbReference>